<comment type="similarity">
    <text evidence="4">Belongs to the eukaryotic/archaeal RNase P protein component 4 family.</text>
</comment>
<accession>A0ABD1DYB3</accession>
<dbReference type="PANTHER" id="PTHR14742:SF0">
    <property type="entry name" value="RIBONUCLEASE P PROTEIN SUBUNIT P21"/>
    <property type="match status" value="1"/>
</dbReference>
<evidence type="ECO:0000313" key="7">
    <source>
        <dbReference type="Proteomes" id="UP001562425"/>
    </source>
</evidence>
<sequence length="162" mass="18011">MSAKEETGNKPQPPKNNNNGKQNNNNQNNGKQNNNNNNGNGNAKKQARLCPGRDSYERMNFLYQASVLMAESAPALSGCYGKLMKAVGKKGNPAIKRTLCARCGVALSSSLTASYSDFRHKKLSYVEVRCKLCAFSKRFYDNKKHRIRLDDPAAVVETMEFN</sequence>
<dbReference type="Pfam" id="PF04032">
    <property type="entry name" value="Rpr2"/>
    <property type="match status" value="1"/>
</dbReference>
<evidence type="ECO:0000256" key="4">
    <source>
        <dbReference type="ARBA" id="ARBA00038402"/>
    </source>
</evidence>
<keyword evidence="1" id="KW-0819">tRNA processing</keyword>
<reference evidence="6 7" key="1">
    <citation type="submission" date="2024-05" db="EMBL/GenBank/DDBJ databases">
        <title>Culex pipiens pipiens assembly and annotation.</title>
        <authorList>
            <person name="Alout H."/>
            <person name="Durand T."/>
        </authorList>
    </citation>
    <scope>NUCLEOTIDE SEQUENCE [LARGE SCALE GENOMIC DNA]</scope>
    <source>
        <strain evidence="6">HA-2024</strain>
        <tissue evidence="6">Whole body</tissue>
    </source>
</reference>
<keyword evidence="7" id="KW-1185">Reference proteome</keyword>
<dbReference type="EMBL" id="JBEHCU010000070">
    <property type="protein sequence ID" value="KAL1404736.1"/>
    <property type="molecule type" value="Genomic_DNA"/>
</dbReference>
<dbReference type="GO" id="GO:0046872">
    <property type="term" value="F:metal ion binding"/>
    <property type="evidence" value="ECO:0007669"/>
    <property type="project" value="UniProtKB-KW"/>
</dbReference>
<dbReference type="GO" id="GO:0008033">
    <property type="term" value="P:tRNA processing"/>
    <property type="evidence" value="ECO:0007669"/>
    <property type="project" value="UniProtKB-KW"/>
</dbReference>
<evidence type="ECO:0000256" key="5">
    <source>
        <dbReference type="SAM" id="MobiDB-lite"/>
    </source>
</evidence>
<dbReference type="GO" id="GO:1990904">
    <property type="term" value="C:ribonucleoprotein complex"/>
    <property type="evidence" value="ECO:0007669"/>
    <property type="project" value="UniProtKB-ARBA"/>
</dbReference>
<evidence type="ECO:0000313" key="6">
    <source>
        <dbReference type="EMBL" id="KAL1404736.1"/>
    </source>
</evidence>
<dbReference type="Proteomes" id="UP001562425">
    <property type="component" value="Unassembled WGS sequence"/>
</dbReference>
<dbReference type="GO" id="GO:1902555">
    <property type="term" value="C:endoribonuclease complex"/>
    <property type="evidence" value="ECO:0007669"/>
    <property type="project" value="UniProtKB-ARBA"/>
</dbReference>
<organism evidence="6 7">
    <name type="scientific">Culex pipiens pipiens</name>
    <name type="common">Northern house mosquito</name>
    <dbReference type="NCBI Taxonomy" id="38569"/>
    <lineage>
        <taxon>Eukaryota</taxon>
        <taxon>Metazoa</taxon>
        <taxon>Ecdysozoa</taxon>
        <taxon>Arthropoda</taxon>
        <taxon>Hexapoda</taxon>
        <taxon>Insecta</taxon>
        <taxon>Pterygota</taxon>
        <taxon>Neoptera</taxon>
        <taxon>Endopterygota</taxon>
        <taxon>Diptera</taxon>
        <taxon>Nematocera</taxon>
        <taxon>Culicoidea</taxon>
        <taxon>Culicidae</taxon>
        <taxon>Culicinae</taxon>
        <taxon>Culicini</taxon>
        <taxon>Culex</taxon>
        <taxon>Culex</taxon>
    </lineage>
</organism>
<name>A0ABD1DYB3_CULPP</name>
<evidence type="ECO:0000256" key="2">
    <source>
        <dbReference type="ARBA" id="ARBA00022723"/>
    </source>
</evidence>
<dbReference type="AlphaFoldDB" id="A0ABD1DYB3"/>
<evidence type="ECO:0000256" key="3">
    <source>
        <dbReference type="ARBA" id="ARBA00022833"/>
    </source>
</evidence>
<proteinExistence type="inferred from homology"/>
<gene>
    <name evidence="6" type="ORF">pipiens_005238</name>
</gene>
<keyword evidence="2" id="KW-0479">Metal-binding</keyword>
<dbReference type="InterPro" id="IPR007175">
    <property type="entry name" value="Rpr2/Snm1/Rpp21"/>
</dbReference>
<feature type="compositionally biased region" description="Low complexity" evidence="5">
    <location>
        <begin position="15"/>
        <end position="42"/>
    </location>
</feature>
<protein>
    <submittedName>
        <fullName evidence="6">Uncharacterized protein</fullName>
    </submittedName>
</protein>
<dbReference type="PANTHER" id="PTHR14742">
    <property type="entry name" value="RIBONUCLEASE P SUBUNIT P21"/>
    <property type="match status" value="1"/>
</dbReference>
<comment type="caution">
    <text evidence="6">The sequence shown here is derived from an EMBL/GenBank/DDBJ whole genome shotgun (WGS) entry which is preliminary data.</text>
</comment>
<evidence type="ECO:0000256" key="1">
    <source>
        <dbReference type="ARBA" id="ARBA00022694"/>
    </source>
</evidence>
<feature type="region of interest" description="Disordered" evidence="5">
    <location>
        <begin position="1"/>
        <end position="48"/>
    </location>
</feature>
<keyword evidence="3" id="KW-0862">Zinc</keyword>